<reference evidence="1" key="1">
    <citation type="submission" date="2018-05" db="EMBL/GenBank/DDBJ databases">
        <authorList>
            <person name="Lanie J.A."/>
            <person name="Ng W.-L."/>
            <person name="Kazmierczak K.M."/>
            <person name="Andrzejewski T.M."/>
            <person name="Davidsen T.M."/>
            <person name="Wayne K.J."/>
            <person name="Tettelin H."/>
            <person name="Glass J.I."/>
            <person name="Rusch D."/>
            <person name="Podicherti R."/>
            <person name="Tsui H.-C.T."/>
            <person name="Winkler M.E."/>
        </authorList>
    </citation>
    <scope>NUCLEOTIDE SEQUENCE</scope>
</reference>
<gene>
    <name evidence="1" type="ORF">METZ01_LOCUS270941</name>
</gene>
<organism evidence="1">
    <name type="scientific">marine metagenome</name>
    <dbReference type="NCBI Taxonomy" id="408172"/>
    <lineage>
        <taxon>unclassified sequences</taxon>
        <taxon>metagenomes</taxon>
        <taxon>ecological metagenomes</taxon>
    </lineage>
</organism>
<dbReference type="AlphaFoldDB" id="A0A382K4T3"/>
<feature type="non-terminal residue" evidence="1">
    <location>
        <position position="1"/>
    </location>
</feature>
<accession>A0A382K4T3</accession>
<name>A0A382K4T3_9ZZZZ</name>
<protein>
    <submittedName>
        <fullName evidence="1">Uncharacterized protein</fullName>
    </submittedName>
</protein>
<evidence type="ECO:0000313" key="1">
    <source>
        <dbReference type="EMBL" id="SVC18087.1"/>
    </source>
</evidence>
<proteinExistence type="predicted"/>
<sequence>VVHIALIDAGLIVCLELKNVSDIADLNIILSSLLLIL</sequence>
<dbReference type="EMBL" id="UINC01077713">
    <property type="protein sequence ID" value="SVC18087.1"/>
    <property type="molecule type" value="Genomic_DNA"/>
</dbReference>